<accession>A0A2P7SGZ1</accession>
<dbReference type="InterPro" id="IPR005900">
    <property type="entry name" value="6-phosphogluconolactonase_DevB"/>
</dbReference>
<evidence type="ECO:0000259" key="8">
    <source>
        <dbReference type="Pfam" id="PF01182"/>
    </source>
</evidence>
<sequence>MDAPARNWHEFASSETLASGFAKTVAKILSEAIGARGKATLAVSGGTTPGLFFRALSHEKIDWAKVIVSLVDERFVPENSPRSNAGLVAANLLQNEAAAASFVGLYSTAADVESAAKHANDVVGQRVLPLDAVILGMGGDGHTASFFPDADNLATLLDPDAEANVLPVHAPSGIEPRLTLTLPRIASAGFIALHIEGAQKRRVVEAALDDEPHLPVRAVFDHAKVPVQIFWAP</sequence>
<dbReference type="AlphaFoldDB" id="A0A2P7SGZ1"/>
<dbReference type="UniPathway" id="UPA00115">
    <property type="reaction ID" value="UER00409"/>
</dbReference>
<evidence type="ECO:0000256" key="5">
    <source>
        <dbReference type="ARBA" id="ARBA00013198"/>
    </source>
</evidence>
<reference evidence="9 10" key="1">
    <citation type="submission" date="2018-03" db="EMBL/GenBank/DDBJ databases">
        <title>The draft genome of Mesorhizobium soli JCM 19897.</title>
        <authorList>
            <person name="Li L."/>
            <person name="Liu L."/>
            <person name="Liang L."/>
            <person name="Wang T."/>
            <person name="Zhang X."/>
        </authorList>
    </citation>
    <scope>NUCLEOTIDE SEQUENCE [LARGE SCALE GENOMIC DNA]</scope>
    <source>
        <strain evidence="9 10">JCM 19897</strain>
    </source>
</reference>
<name>A0A2P7SGZ1_9HYPH</name>
<dbReference type="EMBL" id="PXYL01000004">
    <property type="protein sequence ID" value="PSJ61601.1"/>
    <property type="molecule type" value="Genomic_DNA"/>
</dbReference>
<evidence type="ECO:0000313" key="9">
    <source>
        <dbReference type="EMBL" id="PSJ61601.1"/>
    </source>
</evidence>
<dbReference type="InterPro" id="IPR039104">
    <property type="entry name" value="6PGL"/>
</dbReference>
<evidence type="ECO:0000256" key="4">
    <source>
        <dbReference type="ARBA" id="ARBA00010662"/>
    </source>
</evidence>
<dbReference type="InterPro" id="IPR006148">
    <property type="entry name" value="Glc/Gal-6P_isomerase"/>
</dbReference>
<comment type="caution">
    <text evidence="9">The sequence shown here is derived from an EMBL/GenBank/DDBJ whole genome shotgun (WGS) entry which is preliminary data.</text>
</comment>
<evidence type="ECO:0000313" key="10">
    <source>
        <dbReference type="Proteomes" id="UP000240653"/>
    </source>
</evidence>
<keyword evidence="7" id="KW-0378">Hydrolase</keyword>
<evidence type="ECO:0000256" key="1">
    <source>
        <dbReference type="ARBA" id="ARBA00000832"/>
    </source>
</evidence>
<organism evidence="9 10">
    <name type="scientific">Pseudaminobacter soli</name>
    <name type="common">ex Li et al. 2025</name>
    <dbReference type="NCBI Taxonomy" id="1295366"/>
    <lineage>
        <taxon>Bacteria</taxon>
        <taxon>Pseudomonadati</taxon>
        <taxon>Pseudomonadota</taxon>
        <taxon>Alphaproteobacteria</taxon>
        <taxon>Hyphomicrobiales</taxon>
        <taxon>Phyllobacteriaceae</taxon>
        <taxon>Pseudaminobacter</taxon>
    </lineage>
</organism>
<dbReference type="Pfam" id="PF01182">
    <property type="entry name" value="Glucosamine_iso"/>
    <property type="match status" value="1"/>
</dbReference>
<comment type="similarity">
    <text evidence="4 7">Belongs to the glucosamine/galactosamine-6-phosphate isomerase family. 6-phosphogluconolactonase subfamily.</text>
</comment>
<dbReference type="EC" id="3.1.1.31" evidence="5 7"/>
<comment type="pathway">
    <text evidence="3 7">Carbohydrate degradation; pentose phosphate pathway; D-ribulose 5-phosphate from D-glucose 6-phosphate (oxidative stage): step 2/3.</text>
</comment>
<dbReference type="InterPro" id="IPR037171">
    <property type="entry name" value="NagB/RpiA_transferase-like"/>
</dbReference>
<keyword evidence="10" id="KW-1185">Reference proteome</keyword>
<dbReference type="Gene3D" id="3.40.50.1360">
    <property type="match status" value="1"/>
</dbReference>
<dbReference type="RefSeq" id="WP_106724032.1">
    <property type="nucleotide sequence ID" value="NZ_PXYL01000004.1"/>
</dbReference>
<feature type="domain" description="Glucosamine/galactosamine-6-phosphate isomerase" evidence="8">
    <location>
        <begin position="13"/>
        <end position="221"/>
    </location>
</feature>
<evidence type="ECO:0000256" key="3">
    <source>
        <dbReference type="ARBA" id="ARBA00004961"/>
    </source>
</evidence>
<comment type="function">
    <text evidence="2 7">Hydrolysis of 6-phosphogluconolactone to 6-phosphogluconate.</text>
</comment>
<evidence type="ECO:0000256" key="2">
    <source>
        <dbReference type="ARBA" id="ARBA00002681"/>
    </source>
</evidence>
<dbReference type="GO" id="GO:0006098">
    <property type="term" value="P:pentose-phosphate shunt"/>
    <property type="evidence" value="ECO:0007669"/>
    <property type="project" value="UniProtKB-UniPathway"/>
</dbReference>
<evidence type="ECO:0000256" key="6">
    <source>
        <dbReference type="ARBA" id="ARBA00020337"/>
    </source>
</evidence>
<gene>
    <name evidence="7 9" type="primary">pgl</name>
    <name evidence="9" type="ORF">C7I85_11230</name>
</gene>
<dbReference type="GO" id="GO:0005975">
    <property type="term" value="P:carbohydrate metabolic process"/>
    <property type="evidence" value="ECO:0007669"/>
    <property type="project" value="UniProtKB-UniRule"/>
</dbReference>
<dbReference type="OrthoDB" id="9810967at2"/>
<dbReference type="PANTHER" id="PTHR11054:SF0">
    <property type="entry name" value="6-PHOSPHOGLUCONOLACTONASE"/>
    <property type="match status" value="1"/>
</dbReference>
<dbReference type="NCBIfam" id="TIGR01198">
    <property type="entry name" value="pgl"/>
    <property type="match status" value="1"/>
</dbReference>
<dbReference type="GO" id="GO:0017057">
    <property type="term" value="F:6-phosphogluconolactonase activity"/>
    <property type="evidence" value="ECO:0007669"/>
    <property type="project" value="UniProtKB-UniRule"/>
</dbReference>
<dbReference type="Proteomes" id="UP000240653">
    <property type="component" value="Unassembled WGS sequence"/>
</dbReference>
<evidence type="ECO:0000256" key="7">
    <source>
        <dbReference type="RuleBase" id="RU365095"/>
    </source>
</evidence>
<proteinExistence type="inferred from homology"/>
<comment type="catalytic activity">
    <reaction evidence="1 7">
        <text>6-phospho-D-glucono-1,5-lactone + H2O = 6-phospho-D-gluconate + H(+)</text>
        <dbReference type="Rhea" id="RHEA:12556"/>
        <dbReference type="ChEBI" id="CHEBI:15377"/>
        <dbReference type="ChEBI" id="CHEBI:15378"/>
        <dbReference type="ChEBI" id="CHEBI:57955"/>
        <dbReference type="ChEBI" id="CHEBI:58759"/>
        <dbReference type="EC" id="3.1.1.31"/>
    </reaction>
</comment>
<dbReference type="PANTHER" id="PTHR11054">
    <property type="entry name" value="6-PHOSPHOGLUCONOLACTONASE"/>
    <property type="match status" value="1"/>
</dbReference>
<dbReference type="CDD" id="cd01400">
    <property type="entry name" value="6PGL"/>
    <property type="match status" value="1"/>
</dbReference>
<dbReference type="SUPFAM" id="SSF100950">
    <property type="entry name" value="NagB/RpiA/CoA transferase-like"/>
    <property type="match status" value="1"/>
</dbReference>
<protein>
    <recommendedName>
        <fullName evidence="6 7">6-phosphogluconolactonase</fullName>
        <shortName evidence="7">6PGL</shortName>
        <ecNumber evidence="5 7">3.1.1.31</ecNumber>
    </recommendedName>
</protein>